<dbReference type="Proteomes" id="UP000324800">
    <property type="component" value="Unassembled WGS sequence"/>
</dbReference>
<dbReference type="OrthoDB" id="2306477at2759"/>
<dbReference type="EMBL" id="SNRW01021512">
    <property type="protein sequence ID" value="KAA6364547.1"/>
    <property type="molecule type" value="Genomic_DNA"/>
</dbReference>
<reference evidence="1 2" key="1">
    <citation type="submission" date="2019-03" db="EMBL/GenBank/DDBJ databases">
        <title>Single cell metagenomics reveals metabolic interactions within the superorganism composed of flagellate Streblomastix strix and complex community of Bacteroidetes bacteria on its surface.</title>
        <authorList>
            <person name="Treitli S.C."/>
            <person name="Kolisko M."/>
            <person name="Husnik F."/>
            <person name="Keeling P."/>
            <person name="Hampl V."/>
        </authorList>
    </citation>
    <scope>NUCLEOTIDE SEQUENCE [LARGE SCALE GENOMIC DNA]</scope>
    <source>
        <strain evidence="1">ST1C</strain>
    </source>
</reference>
<proteinExistence type="predicted"/>
<accession>A0A5J4U1W7</accession>
<name>A0A5J4U1W7_9EUKA</name>
<dbReference type="AlphaFoldDB" id="A0A5J4U1W7"/>
<sequence length="198" mass="22306">MQKIGSQAQDATDFVIPGMITTVQMSSNIVAEYANVPFTVVQSSLPKSLFSSSSQYQTQKIFKHTEKNEFNSSILFDPIVNTGIIRFEVLNIKDLKSVGIADESVQYARDDNPEAKGWDKIIIYQMNGQIKHIGEFQVGNGTTNNMQRIALEVNLDSDPRSLTFFIDSREQPLHVTNIPSSLRFLCHITNKEDSFKLL</sequence>
<comment type="caution">
    <text evidence="1">The sequence shown here is derived from an EMBL/GenBank/DDBJ whole genome shotgun (WGS) entry which is preliminary data.</text>
</comment>
<organism evidence="1 2">
    <name type="scientific">Streblomastix strix</name>
    <dbReference type="NCBI Taxonomy" id="222440"/>
    <lineage>
        <taxon>Eukaryota</taxon>
        <taxon>Metamonada</taxon>
        <taxon>Preaxostyla</taxon>
        <taxon>Oxymonadida</taxon>
        <taxon>Streblomastigidae</taxon>
        <taxon>Streblomastix</taxon>
    </lineage>
</organism>
<feature type="non-terminal residue" evidence="1">
    <location>
        <position position="198"/>
    </location>
</feature>
<evidence type="ECO:0000313" key="1">
    <source>
        <dbReference type="EMBL" id="KAA6364547.1"/>
    </source>
</evidence>
<protein>
    <submittedName>
        <fullName evidence="1">Uncharacterized protein</fullName>
    </submittedName>
</protein>
<gene>
    <name evidence="1" type="ORF">EZS28_039926</name>
</gene>
<evidence type="ECO:0000313" key="2">
    <source>
        <dbReference type="Proteomes" id="UP000324800"/>
    </source>
</evidence>